<dbReference type="Proteomes" id="UP000282574">
    <property type="component" value="Unassembled WGS sequence"/>
</dbReference>
<organism evidence="1 2">
    <name type="scientific">Chroococcidiopsis cubana SAG 39.79</name>
    <dbReference type="NCBI Taxonomy" id="388085"/>
    <lineage>
        <taxon>Bacteria</taxon>
        <taxon>Bacillati</taxon>
        <taxon>Cyanobacteriota</taxon>
        <taxon>Cyanophyceae</taxon>
        <taxon>Chroococcidiopsidales</taxon>
        <taxon>Chroococcidiopsidaceae</taxon>
        <taxon>Chroococcidiopsis</taxon>
    </lineage>
</organism>
<keyword evidence="2" id="KW-1185">Reference proteome</keyword>
<evidence type="ECO:0000313" key="2">
    <source>
        <dbReference type="Proteomes" id="UP000282574"/>
    </source>
</evidence>
<name>A0AB37USB2_9CYAN</name>
<gene>
    <name evidence="1" type="ORF">DSM107010_06270</name>
</gene>
<proteinExistence type="predicted"/>
<comment type="caution">
    <text evidence="1">The sequence shown here is derived from an EMBL/GenBank/DDBJ whole genome shotgun (WGS) entry which is preliminary data.</text>
</comment>
<dbReference type="RefSeq" id="WP_181246379.1">
    <property type="nucleotide sequence ID" value="NZ_JAVKZF010000005.1"/>
</dbReference>
<reference evidence="1 2" key="1">
    <citation type="journal article" date="2019" name="Genome Biol. Evol.">
        <title>Day and night: Metabolic profiles and evolutionary relationships of six axenic non-marine cyanobacteria.</title>
        <authorList>
            <person name="Will S.E."/>
            <person name="Henke P."/>
            <person name="Boedeker C."/>
            <person name="Huang S."/>
            <person name="Brinkmann H."/>
            <person name="Rohde M."/>
            <person name="Jarek M."/>
            <person name="Friedl T."/>
            <person name="Seufert S."/>
            <person name="Schumacher M."/>
            <person name="Overmann J."/>
            <person name="Neumann-Schaal M."/>
            <person name="Petersen J."/>
        </authorList>
    </citation>
    <scope>NUCLEOTIDE SEQUENCE [LARGE SCALE GENOMIC DNA]</scope>
    <source>
        <strain evidence="1 2">SAG 39.79</strain>
    </source>
</reference>
<accession>A0AB37USB2</accession>
<evidence type="ECO:0000313" key="1">
    <source>
        <dbReference type="EMBL" id="RUT14144.1"/>
    </source>
</evidence>
<dbReference type="EMBL" id="RSCK01000003">
    <property type="protein sequence ID" value="RUT14144.1"/>
    <property type="molecule type" value="Genomic_DNA"/>
</dbReference>
<dbReference type="AlphaFoldDB" id="A0AB37USB2"/>
<sequence length="55" mass="6293">MILIFIKNALSTVKFILIVRKTAIEVIRVESLDYFAPDADRSNVGEIEPMYAQIH</sequence>
<protein>
    <submittedName>
        <fullName evidence="1">Uncharacterized protein</fullName>
    </submittedName>
</protein>